<dbReference type="Proteomes" id="UP000663879">
    <property type="component" value="Unassembled WGS sequence"/>
</dbReference>
<organism evidence="13 14">
    <name type="scientific">Brachionus calyciflorus</name>
    <dbReference type="NCBI Taxonomy" id="104777"/>
    <lineage>
        <taxon>Eukaryota</taxon>
        <taxon>Metazoa</taxon>
        <taxon>Spiralia</taxon>
        <taxon>Gnathifera</taxon>
        <taxon>Rotifera</taxon>
        <taxon>Eurotatoria</taxon>
        <taxon>Monogononta</taxon>
        <taxon>Pseudotrocha</taxon>
        <taxon>Ploima</taxon>
        <taxon>Brachionidae</taxon>
        <taxon>Brachionus</taxon>
    </lineage>
</organism>
<dbReference type="EMBL" id="CAJNOC010002281">
    <property type="protein sequence ID" value="CAF0923647.1"/>
    <property type="molecule type" value="Genomic_DNA"/>
</dbReference>
<dbReference type="Pfam" id="PF01066">
    <property type="entry name" value="CDP-OH_P_transf"/>
    <property type="match status" value="1"/>
</dbReference>
<keyword evidence="3" id="KW-0808">Transferase</keyword>
<evidence type="ECO:0000256" key="4">
    <source>
        <dbReference type="ARBA" id="ARBA00022692"/>
    </source>
</evidence>
<keyword evidence="7 12" id="KW-0472">Membrane</keyword>
<dbReference type="InterPro" id="IPR050324">
    <property type="entry name" value="CDP-alcohol_PTase-I"/>
</dbReference>
<evidence type="ECO:0000313" key="13">
    <source>
        <dbReference type="EMBL" id="CAF0923647.1"/>
    </source>
</evidence>
<dbReference type="GO" id="GO:0043337">
    <property type="term" value="F:cardiolipin synthase (CMP-forming)"/>
    <property type="evidence" value="ECO:0007669"/>
    <property type="project" value="UniProtKB-EC"/>
</dbReference>
<dbReference type="InterPro" id="IPR043130">
    <property type="entry name" value="CDP-OH_PTrfase_TM_dom"/>
</dbReference>
<comment type="catalytic activity">
    <reaction evidence="11">
        <text>a CDP-1,2-diacyl-sn-glycerol + a 1,2-diacyl-sn-glycero-3-phospho-(1'-sn-glycerol) = a cardiolipin + CMP + H(+)</text>
        <dbReference type="Rhea" id="RHEA:32931"/>
        <dbReference type="ChEBI" id="CHEBI:15378"/>
        <dbReference type="ChEBI" id="CHEBI:58332"/>
        <dbReference type="ChEBI" id="CHEBI:60377"/>
        <dbReference type="ChEBI" id="CHEBI:62237"/>
        <dbReference type="ChEBI" id="CHEBI:64716"/>
        <dbReference type="EC" id="2.7.8.41"/>
    </reaction>
</comment>
<feature type="transmembrane region" description="Helical" evidence="12">
    <location>
        <begin position="215"/>
        <end position="237"/>
    </location>
</feature>
<comment type="subcellular location">
    <subcellularLocation>
        <location evidence="1">Membrane</location>
        <topology evidence="1">Multi-pass membrane protein</topology>
    </subcellularLocation>
</comment>
<sequence>MKLLVRLTSKPQLILLPFKHKTKLFDKFKTNHFKLNRLLTSTPQKQHDSENVILTIPNCLTMSRIASIPFINYFVFTNQHELACGLFFLAGFTDLLDGYIARNFKNQKSHLGSIIDPLADKLLIGTLTVTLTLNSMLPIPLAILILGRDLSLILYSLYVRYKLIDKPVTFSKYINIKESRIKVEADMISKINTFLQIILITATLPSNVFLYNDSIFLIALQYLTGLTTIASSISYMAKRGSYKVIDKPNRV</sequence>
<feature type="transmembrane region" description="Helical" evidence="12">
    <location>
        <begin position="191"/>
        <end position="209"/>
    </location>
</feature>
<keyword evidence="5 12" id="KW-1133">Transmembrane helix</keyword>
<evidence type="ECO:0000256" key="9">
    <source>
        <dbReference type="ARBA" id="ARBA00023264"/>
    </source>
</evidence>
<dbReference type="OrthoDB" id="10020554at2759"/>
<accession>A0A814B735</accession>
<dbReference type="GO" id="GO:0016020">
    <property type="term" value="C:membrane"/>
    <property type="evidence" value="ECO:0007669"/>
    <property type="project" value="UniProtKB-SubCell"/>
</dbReference>
<keyword evidence="2" id="KW-0444">Lipid biosynthesis</keyword>
<keyword evidence="6" id="KW-0443">Lipid metabolism</keyword>
<reference evidence="13" key="1">
    <citation type="submission" date="2021-02" db="EMBL/GenBank/DDBJ databases">
        <authorList>
            <person name="Nowell W R."/>
        </authorList>
    </citation>
    <scope>NUCLEOTIDE SEQUENCE</scope>
    <source>
        <strain evidence="13">Ploen Becks lab</strain>
    </source>
</reference>
<name>A0A814B735_9BILA</name>
<dbReference type="Gene3D" id="1.20.120.1760">
    <property type="match status" value="1"/>
</dbReference>
<dbReference type="AlphaFoldDB" id="A0A814B735"/>
<evidence type="ECO:0000256" key="12">
    <source>
        <dbReference type="SAM" id="Phobius"/>
    </source>
</evidence>
<dbReference type="EC" id="2.7.8.41" evidence="10"/>
<evidence type="ECO:0000256" key="3">
    <source>
        <dbReference type="ARBA" id="ARBA00022679"/>
    </source>
</evidence>
<evidence type="ECO:0000313" key="14">
    <source>
        <dbReference type="Proteomes" id="UP000663879"/>
    </source>
</evidence>
<protein>
    <recommendedName>
        <fullName evidence="10">cardiolipin synthase (CMP-forming)</fullName>
        <ecNumber evidence="10">2.7.8.41</ecNumber>
    </recommendedName>
</protein>
<evidence type="ECO:0000256" key="11">
    <source>
        <dbReference type="ARBA" id="ARBA00047433"/>
    </source>
</evidence>
<keyword evidence="14" id="KW-1185">Reference proteome</keyword>
<evidence type="ECO:0000256" key="6">
    <source>
        <dbReference type="ARBA" id="ARBA00023098"/>
    </source>
</evidence>
<evidence type="ECO:0000256" key="1">
    <source>
        <dbReference type="ARBA" id="ARBA00004141"/>
    </source>
</evidence>
<dbReference type="PANTHER" id="PTHR14269">
    <property type="entry name" value="CDP-DIACYLGLYCEROL--GLYCEROL-3-PHOSPHATE 3-PHOSPHATIDYLTRANSFERASE-RELATED"/>
    <property type="match status" value="1"/>
</dbReference>
<dbReference type="GO" id="GO:0032049">
    <property type="term" value="P:cardiolipin biosynthetic process"/>
    <property type="evidence" value="ECO:0007669"/>
    <property type="project" value="TreeGrafter"/>
</dbReference>
<comment type="caution">
    <text evidence="13">The sequence shown here is derived from an EMBL/GenBank/DDBJ whole genome shotgun (WGS) entry which is preliminary data.</text>
</comment>
<dbReference type="PANTHER" id="PTHR14269:SF60">
    <property type="entry name" value="CARDIOLIPIN SYNTHASE (CMP-FORMING)"/>
    <property type="match status" value="1"/>
</dbReference>
<evidence type="ECO:0000256" key="2">
    <source>
        <dbReference type="ARBA" id="ARBA00022516"/>
    </source>
</evidence>
<evidence type="ECO:0000256" key="5">
    <source>
        <dbReference type="ARBA" id="ARBA00022989"/>
    </source>
</evidence>
<keyword evidence="9" id="KW-1208">Phospholipid metabolism</keyword>
<proteinExistence type="predicted"/>
<gene>
    <name evidence="13" type="ORF">OXX778_LOCUS12519</name>
</gene>
<evidence type="ECO:0000256" key="8">
    <source>
        <dbReference type="ARBA" id="ARBA00023209"/>
    </source>
</evidence>
<evidence type="ECO:0000256" key="7">
    <source>
        <dbReference type="ARBA" id="ARBA00023136"/>
    </source>
</evidence>
<dbReference type="InterPro" id="IPR000462">
    <property type="entry name" value="CDP-OH_P_trans"/>
</dbReference>
<evidence type="ECO:0000256" key="10">
    <source>
        <dbReference type="ARBA" id="ARBA00039001"/>
    </source>
</evidence>
<keyword evidence="8" id="KW-0594">Phospholipid biosynthesis</keyword>
<keyword evidence="4 12" id="KW-0812">Transmembrane</keyword>
<dbReference type="GO" id="GO:0005739">
    <property type="term" value="C:mitochondrion"/>
    <property type="evidence" value="ECO:0007669"/>
    <property type="project" value="TreeGrafter"/>
</dbReference>